<accession>A0ABR9QNQ3</accession>
<comment type="caution">
    <text evidence="1">The sequence shown here is derived from an EMBL/GenBank/DDBJ whole genome shotgun (WGS) entry which is preliminary data.</text>
</comment>
<evidence type="ECO:0000313" key="1">
    <source>
        <dbReference type="EMBL" id="MBE4910051.1"/>
    </source>
</evidence>
<protein>
    <submittedName>
        <fullName evidence="1">Uncharacterized protein</fullName>
    </submittedName>
</protein>
<name>A0ABR9QNQ3_9BACI</name>
<organism evidence="1 2">
    <name type="scientific">Litchfieldia luteola</name>
    <dbReference type="NCBI Taxonomy" id="682179"/>
    <lineage>
        <taxon>Bacteria</taxon>
        <taxon>Bacillati</taxon>
        <taxon>Bacillota</taxon>
        <taxon>Bacilli</taxon>
        <taxon>Bacillales</taxon>
        <taxon>Bacillaceae</taxon>
        <taxon>Litchfieldia</taxon>
    </lineage>
</organism>
<reference evidence="1 2" key="1">
    <citation type="submission" date="2020-10" db="EMBL/GenBank/DDBJ databases">
        <title>Bacillus sp. HD4P25, an endophyte from a halophyte.</title>
        <authorList>
            <person name="Sun J.-Q."/>
        </authorList>
    </citation>
    <scope>NUCLEOTIDE SEQUENCE [LARGE SCALE GENOMIC DNA]</scope>
    <source>
        <strain evidence="1 2">YIM 93174</strain>
    </source>
</reference>
<dbReference type="EMBL" id="JADCLJ010000024">
    <property type="protein sequence ID" value="MBE4910051.1"/>
    <property type="molecule type" value="Genomic_DNA"/>
</dbReference>
<evidence type="ECO:0000313" key="2">
    <source>
        <dbReference type="Proteomes" id="UP001516662"/>
    </source>
</evidence>
<gene>
    <name evidence="1" type="ORF">IMZ08_18595</name>
</gene>
<dbReference type="Proteomes" id="UP001516662">
    <property type="component" value="Unassembled WGS sequence"/>
</dbReference>
<sequence>MGCTMWGYETLEEAVQSQWDSHIKVVNQDEEKKIVYYLDQNQHVVGVYEYKNEKYFYNNEQSKGMRFSSEKGLPFYIAYDHFEGSGDIVYGAISSDNHVVDNFVIQYKNGETQKINAKNNTFITVLPEHVNKERFMSEVKEVYGYDKQGNVIETWYD</sequence>
<keyword evidence="2" id="KW-1185">Reference proteome</keyword>
<proteinExistence type="predicted"/>